<name>A0ACA9LXL4_9GLOM</name>
<proteinExistence type="predicted"/>
<organism evidence="1 2">
    <name type="scientific">Acaulospora colombiana</name>
    <dbReference type="NCBI Taxonomy" id="27376"/>
    <lineage>
        <taxon>Eukaryota</taxon>
        <taxon>Fungi</taxon>
        <taxon>Fungi incertae sedis</taxon>
        <taxon>Mucoromycota</taxon>
        <taxon>Glomeromycotina</taxon>
        <taxon>Glomeromycetes</taxon>
        <taxon>Diversisporales</taxon>
        <taxon>Acaulosporaceae</taxon>
        <taxon>Acaulospora</taxon>
    </lineage>
</organism>
<gene>
    <name evidence="1" type="ORF">ACOLOM_LOCUS4694</name>
</gene>
<dbReference type="EMBL" id="CAJVPT010007959">
    <property type="protein sequence ID" value="CAG8546841.1"/>
    <property type="molecule type" value="Genomic_DNA"/>
</dbReference>
<keyword evidence="2" id="KW-1185">Reference proteome</keyword>
<reference evidence="1" key="1">
    <citation type="submission" date="2021-06" db="EMBL/GenBank/DDBJ databases">
        <authorList>
            <person name="Kallberg Y."/>
            <person name="Tangrot J."/>
            <person name="Rosling A."/>
        </authorList>
    </citation>
    <scope>NUCLEOTIDE SEQUENCE</scope>
    <source>
        <strain evidence="1">CL356</strain>
    </source>
</reference>
<comment type="caution">
    <text evidence="1">The sequence shown here is derived from an EMBL/GenBank/DDBJ whole genome shotgun (WGS) entry which is preliminary data.</text>
</comment>
<sequence length="421" mass="47229">MILRSTIFRRDIHTHPRRILLGAKNSGQCFSPCLRRYSDTTELPNKVSFLLKQNVTRETQPIVGVSTTEIKQIVQSKDEGNLRLEWIDPPRSVLVVKKALSELANKAFTELVNTYPHLNIIVENDVAEKFRDEFPYIYVAPLENKREYARVVDFVITLGGDGTILHVSSLFDKAVPPVVSFSMGTLGFLLPFHDLMIKSAIYSLTESSNPSRERHTTLSTSDRGFNQRRNFIVTSHEINVRVVDSGEEKRDLQVMNEVNLHRGRYPHLAVINCFVDEQFLTEAVADGLIVATPTGSTAYSLSAGDCRVSMSYRWSNSSSIGSRPSSHADLSTISIVPASLDPANGENTISEECRSPTEVTVDGREVCMLNKGDFLEVQTSPYPMPCVNRVDEGVDWVKDINNLLKWNQNFVNKQLLIHGLS</sequence>
<evidence type="ECO:0000313" key="1">
    <source>
        <dbReference type="EMBL" id="CAG8546841.1"/>
    </source>
</evidence>
<evidence type="ECO:0000313" key="2">
    <source>
        <dbReference type="Proteomes" id="UP000789525"/>
    </source>
</evidence>
<dbReference type="Proteomes" id="UP000789525">
    <property type="component" value="Unassembled WGS sequence"/>
</dbReference>
<accession>A0ACA9LXL4</accession>
<protein>
    <submittedName>
        <fullName evidence="1">16920_t:CDS:1</fullName>
    </submittedName>
</protein>